<evidence type="ECO:0000256" key="3">
    <source>
        <dbReference type="ARBA" id="ARBA00022990"/>
    </source>
</evidence>
<evidence type="ECO:0000313" key="11">
    <source>
        <dbReference type="Proteomes" id="UP000050795"/>
    </source>
</evidence>
<dbReference type="GO" id="GO:0005643">
    <property type="term" value="C:nuclear pore"/>
    <property type="evidence" value="ECO:0007669"/>
    <property type="project" value="TreeGrafter"/>
</dbReference>
<evidence type="ECO:0000259" key="10">
    <source>
        <dbReference type="PROSITE" id="PS50196"/>
    </source>
</evidence>
<keyword evidence="1" id="KW-0343">GTPase activation</keyword>
<dbReference type="PANTHER" id="PTHR23138">
    <property type="entry name" value="RAN BINDING PROTEIN"/>
    <property type="match status" value="1"/>
</dbReference>
<dbReference type="Pfam" id="PF00638">
    <property type="entry name" value="Ran_BP1"/>
    <property type="match status" value="1"/>
</dbReference>
<dbReference type="WBParaSite" id="TREG1_54060.2">
    <property type="protein sequence ID" value="TREG1_54060.2"/>
    <property type="gene ID" value="TREG1_54060"/>
</dbReference>
<dbReference type="GO" id="GO:0006913">
    <property type="term" value="P:nucleocytoplasmic transport"/>
    <property type="evidence" value="ECO:0007669"/>
    <property type="project" value="InterPro"/>
</dbReference>
<dbReference type="CDD" id="cd13179">
    <property type="entry name" value="RanBD_RanBP1"/>
    <property type="match status" value="1"/>
</dbReference>
<reference evidence="11" key="1">
    <citation type="submission" date="2022-06" db="EMBL/GenBank/DDBJ databases">
        <authorList>
            <person name="Berger JAMES D."/>
            <person name="Berger JAMES D."/>
        </authorList>
    </citation>
    <scope>NUCLEOTIDE SEQUENCE [LARGE SCALE GENOMIC DNA]</scope>
</reference>
<dbReference type="Gene3D" id="2.30.29.30">
    <property type="entry name" value="Pleckstrin-homology domain (PH domain)/Phosphotyrosine-binding domain (PTB)"/>
    <property type="match status" value="1"/>
</dbReference>
<sequence>MKTVYFNSISDKSISNIFRRAQLFRFDTVEDPPEWKERGVGILKILRHKTSGCYRLLMRRDRTFKVCANHFILDSMQLRPNCGSTKAFVWSTLADYADEVVKPESLGIRFANEKFAEEFQKLFEEGRQASVGKCTDKKPSRDSHGGDTGSLKEDESADIHKLSNTVKECLKINTGDSTKNEA</sequence>
<dbReference type="Proteomes" id="UP000050795">
    <property type="component" value="Unassembled WGS sequence"/>
</dbReference>
<protein>
    <recommendedName>
        <fullName evidence="7">Ran-specific GTPase-activating protein</fullName>
    </recommendedName>
    <alternativeName>
        <fullName evidence="8">Ran-binding protein 1</fullName>
    </alternativeName>
</protein>
<dbReference type="InterPro" id="IPR045255">
    <property type="entry name" value="RanBP1-like"/>
</dbReference>
<evidence type="ECO:0000313" key="12">
    <source>
        <dbReference type="WBParaSite" id="TREG1_54060.2"/>
    </source>
</evidence>
<dbReference type="PROSITE" id="PS50196">
    <property type="entry name" value="RANBD1"/>
    <property type="match status" value="1"/>
</dbReference>
<evidence type="ECO:0000256" key="6">
    <source>
        <dbReference type="ARBA" id="ARBA00066150"/>
    </source>
</evidence>
<feature type="compositionally biased region" description="Basic and acidic residues" evidence="9">
    <location>
        <begin position="134"/>
        <end position="159"/>
    </location>
</feature>
<reference evidence="12" key="2">
    <citation type="submission" date="2023-11" db="UniProtKB">
        <authorList>
            <consortium name="WormBaseParasite"/>
        </authorList>
    </citation>
    <scope>IDENTIFICATION</scope>
</reference>
<evidence type="ECO:0000256" key="4">
    <source>
        <dbReference type="ARBA" id="ARBA00056716"/>
    </source>
</evidence>
<dbReference type="SMART" id="SM00160">
    <property type="entry name" value="RanBD"/>
    <property type="match status" value="1"/>
</dbReference>
<dbReference type="AlphaFoldDB" id="A0AA85JYM0"/>
<dbReference type="InterPro" id="IPR000156">
    <property type="entry name" value="Ran_bind_dom"/>
</dbReference>
<keyword evidence="3" id="KW-0007">Acetylation</keyword>
<evidence type="ECO:0000256" key="1">
    <source>
        <dbReference type="ARBA" id="ARBA00022468"/>
    </source>
</evidence>
<comment type="similarity">
    <text evidence="5">Belongs to the RANBP1 family.</text>
</comment>
<keyword evidence="2" id="KW-0597">Phosphoprotein</keyword>
<dbReference type="PANTHER" id="PTHR23138:SF94">
    <property type="entry name" value="RAN BINDING PROTEIN 1"/>
    <property type="match status" value="1"/>
</dbReference>
<feature type="domain" description="RanBD1" evidence="10">
    <location>
        <begin position="20"/>
        <end position="128"/>
    </location>
</feature>
<comment type="subunit">
    <text evidence="6">Interacts with RAN (via C-terminus of GTP-bound form) but not with GDP-bound RAN. Identified in a complex composed of RAN, RANGAP1 and RANBP1. Identified in a complex that contains TNPO1, RAN and RANBP1. Identified in a complex that contains CSE1L, KPNA2, RAN and RANBP1. Identified in a complex with nucleotide-free RAN and RCC1.</text>
</comment>
<proteinExistence type="inferred from homology"/>
<dbReference type="InterPro" id="IPR045256">
    <property type="entry name" value="RanBP1_RanBD"/>
</dbReference>
<evidence type="ECO:0000256" key="7">
    <source>
        <dbReference type="ARBA" id="ARBA00067380"/>
    </source>
</evidence>
<dbReference type="GO" id="GO:0005737">
    <property type="term" value="C:cytoplasm"/>
    <property type="evidence" value="ECO:0007669"/>
    <property type="project" value="TreeGrafter"/>
</dbReference>
<accession>A0AA85JYM0</accession>
<evidence type="ECO:0000256" key="8">
    <source>
        <dbReference type="ARBA" id="ARBA00081162"/>
    </source>
</evidence>
<name>A0AA85JYM0_TRIRE</name>
<evidence type="ECO:0000256" key="2">
    <source>
        <dbReference type="ARBA" id="ARBA00022553"/>
    </source>
</evidence>
<organism evidence="11 12">
    <name type="scientific">Trichobilharzia regenti</name>
    <name type="common">Nasal bird schistosome</name>
    <dbReference type="NCBI Taxonomy" id="157069"/>
    <lineage>
        <taxon>Eukaryota</taxon>
        <taxon>Metazoa</taxon>
        <taxon>Spiralia</taxon>
        <taxon>Lophotrochozoa</taxon>
        <taxon>Platyhelminthes</taxon>
        <taxon>Trematoda</taxon>
        <taxon>Digenea</taxon>
        <taxon>Strigeidida</taxon>
        <taxon>Schistosomatoidea</taxon>
        <taxon>Schistosomatidae</taxon>
        <taxon>Trichobilharzia</taxon>
    </lineage>
</organism>
<dbReference type="SUPFAM" id="SSF50729">
    <property type="entry name" value="PH domain-like"/>
    <property type="match status" value="1"/>
</dbReference>
<evidence type="ECO:0000256" key="5">
    <source>
        <dbReference type="ARBA" id="ARBA00061276"/>
    </source>
</evidence>
<comment type="function">
    <text evidence="4">Plays a role in RAN-dependent nucleocytoplasmic transport. Alleviates the TNPO1-dependent inhibition of RAN GTPase activity and mediates the dissociation of RAN from proteins involved in transport into the nucleus. Induces a conformation change in the complex formed by XPO1 and RAN that triggers the release of the nuclear export signal of cargo proteins. Promotes the disassembly of the complex formed by RAN and importin beta. Promotes dissociation of RAN from a complex with KPNA2 and CSE1L. Required for normal mitotic spindle assembly and normal progress through mitosis via its effect on RAN. Does not increase the RAN GTPase activity by itself, but increases GTP hydrolysis mediated by RANGAP1. Inhibits RCC1-dependent exchange of RAN-bound GDP by GTP.</text>
</comment>
<dbReference type="FunFam" id="2.30.29.30:FF:000824">
    <property type="entry name" value="Ran-specific GTPase-activating protein"/>
    <property type="match status" value="1"/>
</dbReference>
<evidence type="ECO:0000256" key="9">
    <source>
        <dbReference type="SAM" id="MobiDB-lite"/>
    </source>
</evidence>
<keyword evidence="11" id="KW-1185">Reference proteome</keyword>
<dbReference type="InterPro" id="IPR011993">
    <property type="entry name" value="PH-like_dom_sf"/>
</dbReference>
<dbReference type="GO" id="GO:0005096">
    <property type="term" value="F:GTPase activator activity"/>
    <property type="evidence" value="ECO:0007669"/>
    <property type="project" value="UniProtKB-KW"/>
</dbReference>
<feature type="region of interest" description="Disordered" evidence="9">
    <location>
        <begin position="130"/>
        <end position="159"/>
    </location>
</feature>